<name>A0A173V517_9FIRM</name>
<feature type="transmembrane region" description="Helical" evidence="1">
    <location>
        <begin position="223"/>
        <end position="244"/>
    </location>
</feature>
<keyword evidence="1" id="KW-1133">Transmembrane helix</keyword>
<evidence type="ECO:0000313" key="2">
    <source>
        <dbReference type="EMBL" id="CUN20978.1"/>
    </source>
</evidence>
<evidence type="ECO:0000256" key="1">
    <source>
        <dbReference type="SAM" id="Phobius"/>
    </source>
</evidence>
<dbReference type="EMBL" id="CYXV01000028">
    <property type="protein sequence ID" value="CUN20978.1"/>
    <property type="molecule type" value="Genomic_DNA"/>
</dbReference>
<gene>
    <name evidence="2" type="ORF">ERS852420_03496</name>
</gene>
<feature type="transmembrane region" description="Helical" evidence="1">
    <location>
        <begin position="256"/>
        <end position="276"/>
    </location>
</feature>
<reference evidence="2 3" key="1">
    <citation type="submission" date="2015-09" db="EMBL/GenBank/DDBJ databases">
        <authorList>
            <consortium name="Pathogen Informatics"/>
        </authorList>
    </citation>
    <scope>NUCLEOTIDE SEQUENCE [LARGE SCALE GENOMIC DNA]</scope>
    <source>
        <strain evidence="2 3">2789STDY5608863</strain>
    </source>
</reference>
<dbReference type="RefSeq" id="WP_055264458.1">
    <property type="nucleotide sequence ID" value="NZ_CYXV01000028.1"/>
</dbReference>
<feature type="transmembrane region" description="Helical" evidence="1">
    <location>
        <begin position="12"/>
        <end position="28"/>
    </location>
</feature>
<protein>
    <recommendedName>
        <fullName evidence="4">Glycosyltransferase RgtA/B/C/D-like domain-containing protein</fullName>
    </recommendedName>
</protein>
<accession>A0A173V517</accession>
<feature type="transmembrane region" description="Helical" evidence="1">
    <location>
        <begin position="321"/>
        <end position="342"/>
    </location>
</feature>
<feature type="transmembrane region" description="Helical" evidence="1">
    <location>
        <begin position="178"/>
        <end position="211"/>
    </location>
</feature>
<feature type="transmembrane region" description="Helical" evidence="1">
    <location>
        <begin position="118"/>
        <end position="137"/>
    </location>
</feature>
<proteinExistence type="predicted"/>
<sequence length="460" mass="51793">MKSLIKKTNIPLLFALMGIICVYCYWIDNAKCIVPYSDFFRWVLDYGERIQKGNGMVSFFFADGSQHYQPGIYLLSFSLLQVTHYNFSILPIAGMIVKVIVCILVIVLFISVCHPSKVNLYIGTIFISLITLNFNQWEIITEPFAFASAIRIGLLIGVFWLTAYIFSDNKMKNNCRKYVIVIIGALICDLFIITMCGGYAFAVAFSLILNILIFVLNSVDKNSYVHAAIFIVLILVGIFIYMQLVSSGSNQFEFSLENLIAIFAGFFMFWGASVLPTSIENKEGVFEIYSIVGAGIVIIMLLLFLMCLFRSLKEKNKKYLFIMLLITYANALGFSISLARVPEYGISVMVSSRYVIDSAIGLIACAFGVEFIISVCKKKTSNIKIGEILVCCLCVLLAATNFIEGCNSVYIGQFYKNVETQLENIEECSDEFLQSISATDAETTRKSLYFMKENKLSIYY</sequence>
<organism evidence="2 3">
    <name type="scientific">Roseburia faecis</name>
    <dbReference type="NCBI Taxonomy" id="301302"/>
    <lineage>
        <taxon>Bacteria</taxon>
        <taxon>Bacillati</taxon>
        <taxon>Bacillota</taxon>
        <taxon>Clostridia</taxon>
        <taxon>Lachnospirales</taxon>
        <taxon>Lachnospiraceae</taxon>
        <taxon>Roseburia</taxon>
    </lineage>
</organism>
<feature type="transmembrane region" description="Helical" evidence="1">
    <location>
        <begin position="354"/>
        <end position="373"/>
    </location>
</feature>
<feature type="transmembrane region" description="Helical" evidence="1">
    <location>
        <begin position="385"/>
        <end position="403"/>
    </location>
</feature>
<evidence type="ECO:0008006" key="4">
    <source>
        <dbReference type="Google" id="ProtNLM"/>
    </source>
</evidence>
<dbReference type="Proteomes" id="UP000095495">
    <property type="component" value="Unassembled WGS sequence"/>
</dbReference>
<feature type="transmembrane region" description="Helical" evidence="1">
    <location>
        <begin position="89"/>
        <end position="111"/>
    </location>
</feature>
<feature type="transmembrane region" description="Helical" evidence="1">
    <location>
        <begin position="143"/>
        <end position="166"/>
    </location>
</feature>
<feature type="transmembrane region" description="Helical" evidence="1">
    <location>
        <begin position="288"/>
        <end position="309"/>
    </location>
</feature>
<evidence type="ECO:0000313" key="3">
    <source>
        <dbReference type="Proteomes" id="UP000095495"/>
    </source>
</evidence>
<keyword evidence="1" id="KW-0812">Transmembrane</keyword>
<keyword evidence="1" id="KW-0472">Membrane</keyword>
<dbReference type="AlphaFoldDB" id="A0A173V517"/>